<comment type="caution">
    <text evidence="1">The sequence shown here is derived from an EMBL/GenBank/DDBJ whole genome shotgun (WGS) entry which is preliminary data.</text>
</comment>
<reference evidence="1" key="1">
    <citation type="submission" date="2021-06" db="EMBL/GenBank/DDBJ databases">
        <authorList>
            <person name="Kallberg Y."/>
            <person name="Tangrot J."/>
            <person name="Rosling A."/>
        </authorList>
    </citation>
    <scope>NUCLEOTIDE SEQUENCE</scope>
    <source>
        <strain evidence="1">MA453B</strain>
    </source>
</reference>
<keyword evidence="2" id="KW-1185">Reference proteome</keyword>
<name>A0A9N9KA87_9GLOM</name>
<dbReference type="AlphaFoldDB" id="A0A9N9KA87"/>
<accession>A0A9N9KA87</accession>
<evidence type="ECO:0000313" key="2">
    <source>
        <dbReference type="Proteomes" id="UP000789405"/>
    </source>
</evidence>
<feature type="non-terminal residue" evidence="1">
    <location>
        <position position="1"/>
    </location>
</feature>
<protein>
    <submittedName>
        <fullName evidence="1">23148_t:CDS:1</fullName>
    </submittedName>
</protein>
<dbReference type="EMBL" id="CAJVPY010058357">
    <property type="protein sequence ID" value="CAG8819747.1"/>
    <property type="molecule type" value="Genomic_DNA"/>
</dbReference>
<gene>
    <name evidence="1" type="ORF">DERYTH_LOCUS26835</name>
</gene>
<dbReference type="OrthoDB" id="2489463at2759"/>
<dbReference type="Proteomes" id="UP000789405">
    <property type="component" value="Unassembled WGS sequence"/>
</dbReference>
<feature type="non-terminal residue" evidence="1">
    <location>
        <position position="226"/>
    </location>
</feature>
<proteinExistence type="predicted"/>
<organism evidence="1 2">
    <name type="scientific">Dentiscutata erythropus</name>
    <dbReference type="NCBI Taxonomy" id="1348616"/>
    <lineage>
        <taxon>Eukaryota</taxon>
        <taxon>Fungi</taxon>
        <taxon>Fungi incertae sedis</taxon>
        <taxon>Mucoromycota</taxon>
        <taxon>Glomeromycotina</taxon>
        <taxon>Glomeromycetes</taxon>
        <taxon>Diversisporales</taxon>
        <taxon>Gigasporaceae</taxon>
        <taxon>Dentiscutata</taxon>
    </lineage>
</organism>
<sequence>AVSALITAQAHCKDEPTKQALFEKHKEFLESQLEKVGDMHDDTEIQGKIYGDVIKARKKEKPQMLLPDPNRRSTYKPYEQYNVPRDKQFAKENERIGIRIPYSPTDDVFLDERLSQISKRNENIPQGALPKLTYLKALTPTTENNNTFNRKRDERGYTLSPDLYERKQTRYKSPSLCSKHTNQISNEEIEERTGEIEILYYNNVHNEGQSSTYVPIQNTFKGQTYT</sequence>
<evidence type="ECO:0000313" key="1">
    <source>
        <dbReference type="EMBL" id="CAG8819747.1"/>
    </source>
</evidence>